<dbReference type="InterPro" id="IPR050922">
    <property type="entry name" value="LytR/CpsA/Psr_CW_biosynth"/>
</dbReference>
<dbReference type="PANTHER" id="PTHR33392:SF6">
    <property type="entry name" value="POLYISOPRENYL-TEICHOIC ACID--PEPTIDOGLYCAN TEICHOIC ACID TRANSFERASE TAGU"/>
    <property type="match status" value="1"/>
</dbReference>
<dbReference type="Gene3D" id="3.40.630.190">
    <property type="entry name" value="LCP protein"/>
    <property type="match status" value="1"/>
</dbReference>
<dbReference type="InterPro" id="IPR004474">
    <property type="entry name" value="LytR_CpsA_psr"/>
</dbReference>
<feature type="domain" description="Cell envelope-related transcriptional attenuator" evidence="3">
    <location>
        <begin position="107"/>
        <end position="250"/>
    </location>
</feature>
<organism evidence="4 5">
    <name type="scientific">Actinoplanes octamycinicus</name>
    <dbReference type="NCBI Taxonomy" id="135948"/>
    <lineage>
        <taxon>Bacteria</taxon>
        <taxon>Bacillati</taxon>
        <taxon>Actinomycetota</taxon>
        <taxon>Actinomycetes</taxon>
        <taxon>Micromonosporales</taxon>
        <taxon>Micromonosporaceae</taxon>
        <taxon>Actinoplanes</taxon>
    </lineage>
</organism>
<evidence type="ECO:0000256" key="1">
    <source>
        <dbReference type="ARBA" id="ARBA00006068"/>
    </source>
</evidence>
<proteinExistence type="inferred from homology"/>
<comment type="caution">
    <text evidence="4">The sequence shown here is derived from an EMBL/GenBank/DDBJ whole genome shotgun (WGS) entry which is preliminary data.</text>
</comment>
<dbReference type="EMBL" id="JACHNB010000001">
    <property type="protein sequence ID" value="MBB4738232.1"/>
    <property type="molecule type" value="Genomic_DNA"/>
</dbReference>
<dbReference type="AlphaFoldDB" id="A0A7W7GU41"/>
<keyword evidence="2" id="KW-0472">Membrane</keyword>
<dbReference type="PANTHER" id="PTHR33392">
    <property type="entry name" value="POLYISOPRENYL-TEICHOIC ACID--PEPTIDOGLYCAN TEICHOIC ACID TRANSFERASE TAGU"/>
    <property type="match status" value="1"/>
</dbReference>
<keyword evidence="5" id="KW-1185">Reference proteome</keyword>
<reference evidence="4 5" key="1">
    <citation type="submission" date="2020-08" db="EMBL/GenBank/DDBJ databases">
        <title>Sequencing the genomes of 1000 actinobacteria strains.</title>
        <authorList>
            <person name="Klenk H.-P."/>
        </authorList>
    </citation>
    <scope>NUCLEOTIDE SEQUENCE [LARGE SCALE GENOMIC DNA]</scope>
    <source>
        <strain evidence="4 5">DSM 45809</strain>
    </source>
</reference>
<protein>
    <submittedName>
        <fullName evidence="4">LCP family protein required for cell wall assembly</fullName>
    </submittedName>
</protein>
<evidence type="ECO:0000259" key="3">
    <source>
        <dbReference type="Pfam" id="PF03816"/>
    </source>
</evidence>
<evidence type="ECO:0000313" key="5">
    <source>
        <dbReference type="Proteomes" id="UP000546162"/>
    </source>
</evidence>
<keyword evidence="2" id="KW-0812">Transmembrane</keyword>
<gene>
    <name evidence="4" type="ORF">BJY16_001691</name>
</gene>
<dbReference type="NCBIfam" id="TIGR00350">
    <property type="entry name" value="lytR_cpsA_psr"/>
    <property type="match status" value="1"/>
</dbReference>
<comment type="similarity">
    <text evidence="1">Belongs to the LytR/CpsA/Psr (LCP) family.</text>
</comment>
<keyword evidence="2" id="KW-1133">Transmembrane helix</keyword>
<dbReference type="Proteomes" id="UP000546162">
    <property type="component" value="Unassembled WGS sequence"/>
</dbReference>
<name>A0A7W7GU41_9ACTN</name>
<accession>A0A7W7GU41</accession>
<dbReference type="Pfam" id="PF03816">
    <property type="entry name" value="LytR_cpsA_psr"/>
    <property type="match status" value="1"/>
</dbReference>
<sequence>MSKVEEELRAAFERHEALVPDPAPVRDRIDFAWVRVKRRRARQRVIGAAAAVLLAGVGLPIAVRGWGHGEPPAGEVTAAVGSAAPVTGPVDVLLIGSDLRLGEASARADTVMLLHVPADRGAAWMVSLPRDGIVDIPGHGTDKLNKTLTLGGPRLTAQTVTRLTGIEPDAAVVVDLTALSAVTEAVGGVTMCLHGTIPPAFGRKGFPAGCHHIGGDDVTPLLRARIGLPNGSYDRDENAQKFLRALTGKLTAGGAVDPAQLRRLLAAARDGVRIDGDLAGLLRVVEALGRPEVIGIREPSFASRASGEEIYPIVGKSLYQAIRDDRLEEWATANPRLVSRQPAGQR</sequence>
<evidence type="ECO:0000256" key="2">
    <source>
        <dbReference type="SAM" id="Phobius"/>
    </source>
</evidence>
<dbReference type="RefSeq" id="WP_185038529.1">
    <property type="nucleotide sequence ID" value="NZ_BAABFG010000005.1"/>
</dbReference>
<evidence type="ECO:0000313" key="4">
    <source>
        <dbReference type="EMBL" id="MBB4738232.1"/>
    </source>
</evidence>
<feature type="transmembrane region" description="Helical" evidence="2">
    <location>
        <begin position="45"/>
        <end position="63"/>
    </location>
</feature>